<evidence type="ECO:0000256" key="1">
    <source>
        <dbReference type="ARBA" id="ARBA00022723"/>
    </source>
</evidence>
<name>A0A6I9PV24_9TELE</name>
<dbReference type="InterPro" id="IPR003879">
    <property type="entry name" value="Butyrophylin_SPRY"/>
</dbReference>
<keyword evidence="1" id="KW-0479">Metal-binding</keyword>
<dbReference type="GO" id="GO:0008270">
    <property type="term" value="F:zinc ion binding"/>
    <property type="evidence" value="ECO:0007669"/>
    <property type="project" value="UniProtKB-KW"/>
</dbReference>
<dbReference type="InterPro" id="IPR006574">
    <property type="entry name" value="PRY"/>
</dbReference>
<dbReference type="Gene3D" id="2.60.120.920">
    <property type="match status" value="1"/>
</dbReference>
<dbReference type="KEGG" id="ncc:104964190"/>
<dbReference type="PANTHER" id="PTHR25465">
    <property type="entry name" value="B-BOX DOMAIN CONTAINING"/>
    <property type="match status" value="1"/>
</dbReference>
<feature type="region of interest" description="Disordered" evidence="4">
    <location>
        <begin position="1"/>
        <end position="36"/>
    </location>
</feature>
<dbReference type="AlphaFoldDB" id="A0A6I9PV24"/>
<dbReference type="PANTHER" id="PTHR25465:SF14">
    <property type="entry name" value="E3 UBIQUITIN-PROTEIN LIGASE TRIM65"/>
    <property type="match status" value="1"/>
</dbReference>
<dbReference type="InterPro" id="IPR051051">
    <property type="entry name" value="E3_ubiq-ligase_TRIM/RNF"/>
</dbReference>
<gene>
    <name evidence="7" type="primary">LOC104964190</name>
</gene>
<dbReference type="GO" id="GO:0005737">
    <property type="term" value="C:cytoplasm"/>
    <property type="evidence" value="ECO:0007669"/>
    <property type="project" value="UniProtKB-ARBA"/>
</dbReference>
<dbReference type="GeneID" id="104964190"/>
<evidence type="ECO:0000256" key="4">
    <source>
        <dbReference type="SAM" id="MobiDB-lite"/>
    </source>
</evidence>
<dbReference type="Pfam" id="PF13765">
    <property type="entry name" value="PRY"/>
    <property type="match status" value="1"/>
</dbReference>
<evidence type="ECO:0000313" key="6">
    <source>
        <dbReference type="Proteomes" id="UP000504611"/>
    </source>
</evidence>
<dbReference type="InterPro" id="IPR003877">
    <property type="entry name" value="SPRY_dom"/>
</dbReference>
<reference evidence="7" key="1">
    <citation type="submission" date="2025-08" db="UniProtKB">
        <authorList>
            <consortium name="RefSeq"/>
        </authorList>
    </citation>
    <scope>IDENTIFICATION</scope>
    <source>
        <tissue evidence="7">Muscle</tissue>
    </source>
</reference>
<dbReference type="RefSeq" id="XP_010791223.1">
    <property type="nucleotide sequence ID" value="XM_010792921.1"/>
</dbReference>
<dbReference type="OrthoDB" id="8908842at2759"/>
<feature type="compositionally biased region" description="Basic and acidic residues" evidence="4">
    <location>
        <begin position="12"/>
        <end position="25"/>
    </location>
</feature>
<keyword evidence="2" id="KW-0863">Zinc-finger</keyword>
<keyword evidence="3" id="KW-0862">Zinc</keyword>
<sequence length="238" mass="27104">MPATNRIISDSRMADKEKKVKKDNSPTENVPFYEPNTPEPKCRADLIKHWFNLSFDDKTANKMLWIGEQGAKVARMTDDITCPVLDRPERYEYSPQVLCKEGILGVRAYWEIEYSGWVVIGVAYERAGRRNSDGSCGLGENEESWGLGWSGSSYNTWHNGSFVEILDVPKYTTIGVYLDQPAGILNFYGVDEVKEGEENTGEKEVYTLQQIRSPFEQKMIPGFWVGPQSHCSIKKKEE</sequence>
<protein>
    <submittedName>
        <fullName evidence="7">Stonustoxin subunit beta-like</fullName>
    </submittedName>
</protein>
<dbReference type="InterPro" id="IPR013320">
    <property type="entry name" value="ConA-like_dom_sf"/>
</dbReference>
<dbReference type="PROSITE" id="PS50188">
    <property type="entry name" value="B302_SPRY"/>
    <property type="match status" value="1"/>
</dbReference>
<dbReference type="InterPro" id="IPR001870">
    <property type="entry name" value="B30.2/SPRY"/>
</dbReference>
<keyword evidence="6" id="KW-1185">Reference proteome</keyword>
<evidence type="ECO:0000313" key="7">
    <source>
        <dbReference type="RefSeq" id="XP_010791223.1"/>
    </source>
</evidence>
<feature type="domain" description="B30.2/SPRY" evidence="5">
    <location>
        <begin position="33"/>
        <end position="238"/>
    </location>
</feature>
<evidence type="ECO:0000259" key="5">
    <source>
        <dbReference type="PROSITE" id="PS50188"/>
    </source>
</evidence>
<accession>A0A6I9PV24</accession>
<dbReference type="Pfam" id="PF00622">
    <property type="entry name" value="SPRY"/>
    <property type="match status" value="1"/>
</dbReference>
<proteinExistence type="predicted"/>
<dbReference type="SUPFAM" id="SSF49899">
    <property type="entry name" value="Concanavalin A-like lectins/glucanases"/>
    <property type="match status" value="1"/>
</dbReference>
<dbReference type="PRINTS" id="PR01407">
    <property type="entry name" value="BUTYPHLNCDUF"/>
</dbReference>
<evidence type="ECO:0000256" key="3">
    <source>
        <dbReference type="ARBA" id="ARBA00022833"/>
    </source>
</evidence>
<dbReference type="InterPro" id="IPR043136">
    <property type="entry name" value="B30.2/SPRY_sf"/>
</dbReference>
<evidence type="ECO:0000256" key="2">
    <source>
        <dbReference type="ARBA" id="ARBA00022771"/>
    </source>
</evidence>
<organism evidence="6 7">
    <name type="scientific">Notothenia coriiceps</name>
    <name type="common">black rockcod</name>
    <dbReference type="NCBI Taxonomy" id="8208"/>
    <lineage>
        <taxon>Eukaryota</taxon>
        <taxon>Metazoa</taxon>
        <taxon>Chordata</taxon>
        <taxon>Craniata</taxon>
        <taxon>Vertebrata</taxon>
        <taxon>Euteleostomi</taxon>
        <taxon>Actinopterygii</taxon>
        <taxon>Neopterygii</taxon>
        <taxon>Teleostei</taxon>
        <taxon>Neoteleostei</taxon>
        <taxon>Acanthomorphata</taxon>
        <taxon>Eupercaria</taxon>
        <taxon>Perciformes</taxon>
        <taxon>Notothenioidei</taxon>
        <taxon>Nototheniidae</taxon>
        <taxon>Notothenia</taxon>
    </lineage>
</organism>
<dbReference type="Proteomes" id="UP000504611">
    <property type="component" value="Unplaced"/>
</dbReference>